<protein>
    <recommendedName>
        <fullName evidence="1">Calmodulin</fullName>
    </recommendedName>
</protein>
<dbReference type="InterPro" id="IPR050230">
    <property type="entry name" value="CALM/Myosin/TropC-like"/>
</dbReference>
<organism evidence="6">
    <name type="scientific">Alexandrium andersonii</name>
    <dbReference type="NCBI Taxonomy" id="327968"/>
    <lineage>
        <taxon>Eukaryota</taxon>
        <taxon>Sar</taxon>
        <taxon>Alveolata</taxon>
        <taxon>Dinophyceae</taxon>
        <taxon>Gonyaulacales</taxon>
        <taxon>Pyrocystaceae</taxon>
        <taxon>Alexandrium</taxon>
    </lineage>
</organism>
<dbReference type="AlphaFoldDB" id="A0A7S2F2K7"/>
<dbReference type="GO" id="GO:0016460">
    <property type="term" value="C:myosin II complex"/>
    <property type="evidence" value="ECO:0007669"/>
    <property type="project" value="TreeGrafter"/>
</dbReference>
<dbReference type="EMBL" id="HBGQ01009913">
    <property type="protein sequence ID" value="CAD9371592.1"/>
    <property type="molecule type" value="Transcribed_RNA"/>
</dbReference>
<gene>
    <name evidence="6" type="ORF">AAND1436_LOCUS4862</name>
</gene>
<evidence type="ECO:0000256" key="2">
    <source>
        <dbReference type="ARBA" id="ARBA00022723"/>
    </source>
</evidence>
<keyword evidence="3" id="KW-0677">Repeat</keyword>
<dbReference type="PROSITE" id="PS50222">
    <property type="entry name" value="EF_HAND_2"/>
    <property type="match status" value="1"/>
</dbReference>
<evidence type="ECO:0000313" key="6">
    <source>
        <dbReference type="EMBL" id="CAD9371592.1"/>
    </source>
</evidence>
<dbReference type="Gene3D" id="1.10.238.10">
    <property type="entry name" value="EF-hand"/>
    <property type="match status" value="1"/>
</dbReference>
<dbReference type="SUPFAM" id="SSF47473">
    <property type="entry name" value="EF-hand"/>
    <property type="match status" value="1"/>
</dbReference>
<evidence type="ECO:0000256" key="3">
    <source>
        <dbReference type="ARBA" id="ARBA00022737"/>
    </source>
</evidence>
<proteinExistence type="predicted"/>
<dbReference type="PANTHER" id="PTHR23048">
    <property type="entry name" value="MYOSIN LIGHT CHAIN 1, 3"/>
    <property type="match status" value="1"/>
</dbReference>
<keyword evidence="2" id="KW-0479">Metal-binding</keyword>
<sequence>MAGLTEEMMAMPGFRRGVPLENNHRGATLDNSEYLPTKENVQPVELDSLKRVFKWLDTKKDDRLCWQEISEALIKLGHKTPKDQIELWIWEVDDDLDQMVGWEEFLTMYQRCISDQTGNEPRNLFNLVQFLMYDKEFHGRISVEQTLQILFVRHGRGELDAEIQEIFGDQQKGPDGQELKITFSQFLARANARLTKIRWTKKEVTKVAISTRSRK</sequence>
<evidence type="ECO:0000256" key="1">
    <source>
        <dbReference type="ARBA" id="ARBA00020786"/>
    </source>
</evidence>
<dbReference type="InterPro" id="IPR011992">
    <property type="entry name" value="EF-hand-dom_pair"/>
</dbReference>
<name>A0A7S2F2K7_9DINO</name>
<accession>A0A7S2F2K7</accession>
<dbReference type="GO" id="GO:0005509">
    <property type="term" value="F:calcium ion binding"/>
    <property type="evidence" value="ECO:0007669"/>
    <property type="project" value="InterPro"/>
</dbReference>
<evidence type="ECO:0000259" key="5">
    <source>
        <dbReference type="PROSITE" id="PS50222"/>
    </source>
</evidence>
<dbReference type="InterPro" id="IPR002048">
    <property type="entry name" value="EF_hand_dom"/>
</dbReference>
<dbReference type="PANTHER" id="PTHR23048:SF0">
    <property type="entry name" value="CALMODULIN LIKE 3"/>
    <property type="match status" value="1"/>
</dbReference>
<keyword evidence="4" id="KW-0007">Acetylation</keyword>
<feature type="domain" description="EF-hand" evidence="5">
    <location>
        <begin position="44"/>
        <end position="79"/>
    </location>
</feature>
<evidence type="ECO:0000256" key="4">
    <source>
        <dbReference type="ARBA" id="ARBA00022990"/>
    </source>
</evidence>
<reference evidence="6" key="1">
    <citation type="submission" date="2021-01" db="EMBL/GenBank/DDBJ databases">
        <authorList>
            <person name="Corre E."/>
            <person name="Pelletier E."/>
            <person name="Niang G."/>
            <person name="Scheremetjew M."/>
            <person name="Finn R."/>
            <person name="Kale V."/>
            <person name="Holt S."/>
            <person name="Cochrane G."/>
            <person name="Meng A."/>
            <person name="Brown T."/>
            <person name="Cohen L."/>
        </authorList>
    </citation>
    <scope>NUCLEOTIDE SEQUENCE</scope>
    <source>
        <strain evidence="6">CCMP2222</strain>
    </source>
</reference>
<dbReference type="Pfam" id="PF13499">
    <property type="entry name" value="EF-hand_7"/>
    <property type="match status" value="1"/>
</dbReference>